<gene>
    <name evidence="2" type="ORF">IFO69_19255</name>
</gene>
<keyword evidence="3" id="KW-1185">Reference proteome</keyword>
<dbReference type="GO" id="GO:0016740">
    <property type="term" value="F:transferase activity"/>
    <property type="evidence" value="ECO:0007669"/>
    <property type="project" value="UniProtKB-KW"/>
</dbReference>
<evidence type="ECO:0000313" key="2">
    <source>
        <dbReference type="EMBL" id="MBD8490899.1"/>
    </source>
</evidence>
<accession>A0ABR9AQP8</accession>
<comment type="caution">
    <text evidence="2">The sequence shown here is derived from an EMBL/GenBank/DDBJ whole genome shotgun (WGS) entry which is preliminary data.</text>
</comment>
<reference evidence="2 3" key="1">
    <citation type="submission" date="2020-09" db="EMBL/GenBank/DDBJ databases">
        <title>Echinicola sp. CAU 1574 isolated from sand of Sido Beach.</title>
        <authorList>
            <person name="Kim W."/>
        </authorList>
    </citation>
    <scope>NUCLEOTIDE SEQUENCE [LARGE SCALE GENOMIC DNA]</scope>
    <source>
        <strain evidence="2 3">CAU 1574</strain>
    </source>
</reference>
<evidence type="ECO:0000313" key="3">
    <source>
        <dbReference type="Proteomes" id="UP000647133"/>
    </source>
</evidence>
<dbReference type="InterPro" id="IPR007345">
    <property type="entry name" value="Polysacch_pyruvyl_Trfase"/>
</dbReference>
<sequence length="304" mass="35246">MEYIYYKDKKGNFGDDLNGWMWPRIFGKEDLSDDLAFLGIGTILYEDNRNLARIAEKSKIVFGTGVRPVHRAFSLDNTWDIRFLRGPLSANQFDRKFDYISDAAYALKILPEYEELMNIPKKYEVSFIPYFKSESYYDWKAICKDLGIHYITTHTDKGVDFTLREIAASKCIISEAMHGAILADVFRIPWKRFILTTPFTEGERISEFKWADWMNSVDIFQHNPIYVPLFKKGRFNSLIKQVSGGSIEANVFLKKKVKDNIYAALSDKRVAYSLSPENRIQEVFDSMAMQAEKLNRDLQKALVG</sequence>
<proteinExistence type="predicted"/>
<feature type="domain" description="Polysaccharide pyruvyl transferase" evidence="1">
    <location>
        <begin position="20"/>
        <end position="190"/>
    </location>
</feature>
<dbReference type="Proteomes" id="UP000647133">
    <property type="component" value="Unassembled WGS sequence"/>
</dbReference>
<name>A0ABR9AQP8_9BACT</name>
<dbReference type="Pfam" id="PF04230">
    <property type="entry name" value="PS_pyruv_trans"/>
    <property type="match status" value="1"/>
</dbReference>
<evidence type="ECO:0000259" key="1">
    <source>
        <dbReference type="Pfam" id="PF04230"/>
    </source>
</evidence>
<organism evidence="2 3">
    <name type="scientific">Echinicola arenosa</name>
    <dbReference type="NCBI Taxonomy" id="2774144"/>
    <lineage>
        <taxon>Bacteria</taxon>
        <taxon>Pseudomonadati</taxon>
        <taxon>Bacteroidota</taxon>
        <taxon>Cytophagia</taxon>
        <taxon>Cytophagales</taxon>
        <taxon>Cyclobacteriaceae</taxon>
        <taxon>Echinicola</taxon>
    </lineage>
</organism>
<keyword evidence="2" id="KW-0808">Transferase</keyword>
<dbReference type="EMBL" id="JACYTQ010000009">
    <property type="protein sequence ID" value="MBD8490899.1"/>
    <property type="molecule type" value="Genomic_DNA"/>
</dbReference>
<dbReference type="RefSeq" id="WP_192011775.1">
    <property type="nucleotide sequence ID" value="NZ_JACYTQ010000009.1"/>
</dbReference>
<protein>
    <submittedName>
        <fullName evidence="2">Polysaccharide pyruvyl transferase family protein</fullName>
    </submittedName>
</protein>